<dbReference type="PROSITE" id="PS50975">
    <property type="entry name" value="ATP_GRASP"/>
    <property type="match status" value="1"/>
</dbReference>
<keyword evidence="1" id="KW-0547">Nucleotide-binding</keyword>
<dbReference type="Proteomes" id="UP000464657">
    <property type="component" value="Chromosome"/>
</dbReference>
<dbReference type="Gene3D" id="3.30.470.20">
    <property type="entry name" value="ATP-grasp fold, B domain"/>
    <property type="match status" value="1"/>
</dbReference>
<gene>
    <name evidence="3" type="ORF">IMCC3317_40740</name>
</gene>
<feature type="domain" description="ATP-grasp" evidence="2">
    <location>
        <begin position="124"/>
        <end position="314"/>
    </location>
</feature>
<dbReference type="KEGG" id="kan:IMCC3317_40740"/>
<keyword evidence="4" id="KW-1185">Reference proteome</keyword>
<dbReference type="GO" id="GO:0046872">
    <property type="term" value="F:metal ion binding"/>
    <property type="evidence" value="ECO:0007669"/>
    <property type="project" value="InterPro"/>
</dbReference>
<dbReference type="SUPFAM" id="SSF56059">
    <property type="entry name" value="Glutathione synthetase ATP-binding domain-like"/>
    <property type="match status" value="1"/>
</dbReference>
<name>A0A7L4ZQ97_9FLAO</name>
<evidence type="ECO:0000313" key="3">
    <source>
        <dbReference type="EMBL" id="QHI38680.1"/>
    </source>
</evidence>
<keyword evidence="1" id="KW-0067">ATP-binding</keyword>
<sequence>MILLISSKYDVSTNIVIQWLNYYDVDFLRLHTEEFCMLNHFSVSNQSISLTINDVNLEAITGVWHRRGRLRNLPNSLNDLGKVTSYLKKEEDSLVKSIETNLKATKKYIGSYISEIENYKLDHLIAAKECNLNIPDSIVTTSKKDLFDFHTKYDQIISKDLRYAINIKTDDISINSTGTFKVTHELIAELEDHFAPIYAQRYIEKEFEIRIFFIEDTFFSMGIFSQQDEQTKVDYRNYNDEVPNRCVPINLPNDLKKQLLDFTRKVKLNTGSIDMIYSIDGRYVFLEVNPMGQFDWLSKNCNYYIEEAIAKEFMEI</sequence>
<proteinExistence type="predicted"/>
<dbReference type="GO" id="GO:0005524">
    <property type="term" value="F:ATP binding"/>
    <property type="evidence" value="ECO:0007669"/>
    <property type="project" value="UniProtKB-UniRule"/>
</dbReference>
<dbReference type="OrthoDB" id="583309at2"/>
<dbReference type="AlphaFoldDB" id="A0A7L4ZQ97"/>
<dbReference type="EMBL" id="CP019288">
    <property type="protein sequence ID" value="QHI38680.1"/>
    <property type="molecule type" value="Genomic_DNA"/>
</dbReference>
<evidence type="ECO:0000259" key="2">
    <source>
        <dbReference type="PROSITE" id="PS50975"/>
    </source>
</evidence>
<evidence type="ECO:0000313" key="4">
    <source>
        <dbReference type="Proteomes" id="UP000464657"/>
    </source>
</evidence>
<dbReference type="InterPro" id="IPR011761">
    <property type="entry name" value="ATP-grasp"/>
</dbReference>
<evidence type="ECO:0000256" key="1">
    <source>
        <dbReference type="PROSITE-ProRule" id="PRU00409"/>
    </source>
</evidence>
<dbReference type="GO" id="GO:0009432">
    <property type="term" value="P:SOS response"/>
    <property type="evidence" value="ECO:0007669"/>
    <property type="project" value="TreeGrafter"/>
</dbReference>
<dbReference type="GO" id="GO:0005737">
    <property type="term" value="C:cytoplasm"/>
    <property type="evidence" value="ECO:0007669"/>
    <property type="project" value="TreeGrafter"/>
</dbReference>
<accession>A0A7L4ZQ97</accession>
<dbReference type="PANTHER" id="PTHR21621">
    <property type="entry name" value="RIBOSOMAL PROTEIN S6 MODIFICATION PROTEIN"/>
    <property type="match status" value="1"/>
</dbReference>
<dbReference type="PANTHER" id="PTHR21621:SF0">
    <property type="entry name" value="BETA-CITRYLGLUTAMATE SYNTHASE B-RELATED"/>
    <property type="match status" value="1"/>
</dbReference>
<dbReference type="RefSeq" id="WP_160131216.1">
    <property type="nucleotide sequence ID" value="NZ_CP019288.1"/>
</dbReference>
<organism evidence="3 4">
    <name type="scientific">Kordia antarctica</name>
    <dbReference type="NCBI Taxonomy" id="1218801"/>
    <lineage>
        <taxon>Bacteria</taxon>
        <taxon>Pseudomonadati</taxon>
        <taxon>Bacteroidota</taxon>
        <taxon>Flavobacteriia</taxon>
        <taxon>Flavobacteriales</taxon>
        <taxon>Flavobacteriaceae</taxon>
        <taxon>Kordia</taxon>
    </lineage>
</organism>
<dbReference type="GO" id="GO:0018169">
    <property type="term" value="F:ribosomal S6-glutamic acid ligase activity"/>
    <property type="evidence" value="ECO:0007669"/>
    <property type="project" value="TreeGrafter"/>
</dbReference>
<reference evidence="3 4" key="1">
    <citation type="journal article" date="2013" name="Int. J. Syst. Evol. Microbiol.">
        <title>Kordia antarctica sp. nov., isolated from Antarctic seawater.</title>
        <authorList>
            <person name="Baek K."/>
            <person name="Choi A."/>
            <person name="Kang I."/>
            <person name="Lee K."/>
            <person name="Cho J.C."/>
        </authorList>
    </citation>
    <scope>NUCLEOTIDE SEQUENCE [LARGE SCALE GENOMIC DNA]</scope>
    <source>
        <strain evidence="3 4">IMCC3317</strain>
    </source>
</reference>
<protein>
    <recommendedName>
        <fullName evidence="2">ATP-grasp domain-containing protein</fullName>
    </recommendedName>
</protein>